<evidence type="ECO:0000256" key="1">
    <source>
        <dbReference type="ARBA" id="ARBA00001946"/>
    </source>
</evidence>
<accession>A0A1G6HBY7</accession>
<evidence type="ECO:0000259" key="3">
    <source>
        <dbReference type="PROSITE" id="PS51462"/>
    </source>
</evidence>
<protein>
    <submittedName>
        <fullName evidence="4">ADP-ribose pyrophosphatase</fullName>
    </submittedName>
</protein>
<feature type="domain" description="Nudix hydrolase" evidence="3">
    <location>
        <begin position="40"/>
        <end position="171"/>
    </location>
</feature>
<dbReference type="FunFam" id="3.90.79.10:FF:000024">
    <property type="entry name" value="ADP-ribose pyrophosphatase"/>
    <property type="match status" value="1"/>
</dbReference>
<dbReference type="GO" id="GO:0019693">
    <property type="term" value="P:ribose phosphate metabolic process"/>
    <property type="evidence" value="ECO:0007669"/>
    <property type="project" value="TreeGrafter"/>
</dbReference>
<dbReference type="Proteomes" id="UP000242949">
    <property type="component" value="Unassembled WGS sequence"/>
</dbReference>
<dbReference type="EMBL" id="FMYI01000002">
    <property type="protein sequence ID" value="SDB91817.1"/>
    <property type="molecule type" value="Genomic_DNA"/>
</dbReference>
<dbReference type="Pfam" id="PF00293">
    <property type="entry name" value="NUDIX"/>
    <property type="match status" value="1"/>
</dbReference>
<evidence type="ECO:0000313" key="4">
    <source>
        <dbReference type="EMBL" id="SDB91817.1"/>
    </source>
</evidence>
<keyword evidence="2" id="KW-0378">Hydrolase</keyword>
<organism evidence="4 5">
    <name type="scientific">Pelagirhabdus alkalitolerans</name>
    <dbReference type="NCBI Taxonomy" id="1612202"/>
    <lineage>
        <taxon>Bacteria</taxon>
        <taxon>Bacillati</taxon>
        <taxon>Bacillota</taxon>
        <taxon>Bacilli</taxon>
        <taxon>Bacillales</taxon>
        <taxon>Bacillaceae</taxon>
        <taxon>Pelagirhabdus</taxon>
    </lineage>
</organism>
<dbReference type="PANTHER" id="PTHR11839:SF18">
    <property type="entry name" value="NUDIX HYDROLASE DOMAIN-CONTAINING PROTEIN"/>
    <property type="match status" value="1"/>
</dbReference>
<dbReference type="InterPro" id="IPR000086">
    <property type="entry name" value="NUDIX_hydrolase_dom"/>
</dbReference>
<dbReference type="InterPro" id="IPR015797">
    <property type="entry name" value="NUDIX_hydrolase-like_dom_sf"/>
</dbReference>
<evidence type="ECO:0000256" key="2">
    <source>
        <dbReference type="ARBA" id="ARBA00022801"/>
    </source>
</evidence>
<dbReference type="Gene3D" id="3.90.79.10">
    <property type="entry name" value="Nucleoside Triphosphate Pyrophosphohydrolase"/>
    <property type="match status" value="1"/>
</dbReference>
<dbReference type="PROSITE" id="PS00893">
    <property type="entry name" value="NUDIX_BOX"/>
    <property type="match status" value="1"/>
</dbReference>
<keyword evidence="5" id="KW-1185">Reference proteome</keyword>
<gene>
    <name evidence="4" type="ORF">SAMN05421734_102472</name>
</gene>
<comment type="cofactor">
    <cofactor evidence="1">
        <name>Mg(2+)</name>
        <dbReference type="ChEBI" id="CHEBI:18420"/>
    </cofactor>
</comment>
<dbReference type="AlphaFoldDB" id="A0A1G6HBY7"/>
<sequence length="179" mass="20752">MDQLEEKTINTKHIYKGAIIDVTVDDVQLPNGEQSKRELVKHPGAVAVIALTDDNKLLMVKQYRKPMESSSIEIPAGKLEEGEEPILTARRELEEETGYTTDQLHYITSFYSSPGFSDEYLHLYWTDQVTKLEIRPDLDEDEFVELYEADIAQIDEWIKKKEIQDLKTLFAVQYLKLNK</sequence>
<evidence type="ECO:0000313" key="5">
    <source>
        <dbReference type="Proteomes" id="UP000242949"/>
    </source>
</evidence>
<reference evidence="5" key="1">
    <citation type="submission" date="2016-09" db="EMBL/GenBank/DDBJ databases">
        <authorList>
            <person name="Varghese N."/>
            <person name="Submissions S."/>
        </authorList>
    </citation>
    <scope>NUCLEOTIDE SEQUENCE [LARGE SCALE GENOMIC DNA]</scope>
    <source>
        <strain evidence="5">S5</strain>
    </source>
</reference>
<proteinExistence type="predicted"/>
<dbReference type="CDD" id="cd03424">
    <property type="entry name" value="NUDIX_ADPRase_Nudt5_UGPPase_Nudt14"/>
    <property type="match status" value="1"/>
</dbReference>
<dbReference type="STRING" id="1612202.SAMN05421734_102472"/>
<dbReference type="RefSeq" id="WP_090793719.1">
    <property type="nucleotide sequence ID" value="NZ_FMYI01000002.1"/>
</dbReference>
<dbReference type="GO" id="GO:0005829">
    <property type="term" value="C:cytosol"/>
    <property type="evidence" value="ECO:0007669"/>
    <property type="project" value="TreeGrafter"/>
</dbReference>
<dbReference type="SUPFAM" id="SSF55811">
    <property type="entry name" value="Nudix"/>
    <property type="match status" value="1"/>
</dbReference>
<dbReference type="PROSITE" id="PS51462">
    <property type="entry name" value="NUDIX"/>
    <property type="match status" value="1"/>
</dbReference>
<dbReference type="PANTHER" id="PTHR11839">
    <property type="entry name" value="UDP/ADP-SUGAR PYROPHOSPHATASE"/>
    <property type="match status" value="1"/>
</dbReference>
<dbReference type="GO" id="GO:0016787">
    <property type="term" value="F:hydrolase activity"/>
    <property type="evidence" value="ECO:0007669"/>
    <property type="project" value="UniProtKB-KW"/>
</dbReference>
<name>A0A1G6HBY7_9BACI</name>
<dbReference type="InterPro" id="IPR020084">
    <property type="entry name" value="NUDIX_hydrolase_CS"/>
</dbReference>
<dbReference type="GO" id="GO:0006753">
    <property type="term" value="P:nucleoside phosphate metabolic process"/>
    <property type="evidence" value="ECO:0007669"/>
    <property type="project" value="TreeGrafter"/>
</dbReference>
<dbReference type="OrthoDB" id="9806150at2"/>